<dbReference type="PANTHER" id="PTHR43245">
    <property type="entry name" value="BIFUNCTIONAL POLYMYXIN RESISTANCE PROTEIN ARNA"/>
    <property type="match status" value="1"/>
</dbReference>
<evidence type="ECO:0000259" key="4">
    <source>
        <dbReference type="Pfam" id="PF01073"/>
    </source>
</evidence>
<dbReference type="InterPro" id="IPR036291">
    <property type="entry name" value="NAD(P)-bd_dom_sf"/>
</dbReference>
<feature type="transmembrane region" description="Helical" evidence="3">
    <location>
        <begin position="282"/>
        <end position="301"/>
    </location>
</feature>
<evidence type="ECO:0000313" key="6">
    <source>
        <dbReference type="Proteomes" id="UP001634394"/>
    </source>
</evidence>
<keyword evidence="3" id="KW-0472">Membrane</keyword>
<comment type="similarity">
    <text evidence="1 3">Belongs to the 3-beta-HSD family.</text>
</comment>
<dbReference type="InterPro" id="IPR002225">
    <property type="entry name" value="3Beta_OHSteriod_DH/Estase"/>
</dbReference>
<dbReference type="InterPro" id="IPR050177">
    <property type="entry name" value="Lipid_A_modif_metabolic_enz"/>
</dbReference>
<keyword evidence="3" id="KW-0812">Transmembrane</keyword>
<keyword evidence="6" id="KW-1185">Reference proteome</keyword>
<keyword evidence="3" id="KW-1133">Transmembrane helix</keyword>
<dbReference type="Proteomes" id="UP001634394">
    <property type="component" value="Unassembled WGS sequence"/>
</dbReference>
<evidence type="ECO:0000256" key="1">
    <source>
        <dbReference type="ARBA" id="ARBA00009219"/>
    </source>
</evidence>
<sequence length="360" mass="40465">MATDVVLVTGGAGFLGQHVVRLLQTHTDHVKEIRVLDTMPYKNELDHEDNKPVLSIVGSVSDAVTVETAFKGVDSVLHVAGLVDFSLFPDMKKLESVNVRGTQNVIEACIKQNVKRLIHCSSVDVVMSPGMEVFGGTEKAMPIPEHFFFDGYAPSKQKAEEMVLKANGRILKDGGKLQTLSLRPVAMYGELDKFCVTFNLHAAHKLGGVMYQLDPGRAIQQFMYAGNAAWFFICAEKTLRGGTSDASGQAYFLGDETPLNNYFDFLKPYLAIHNFKLSSFRIPLWLVLYLLYLIWFFFWVISPVKQFNLPVGLASVIYLGKTRYYSYDKAKKLLSYSPLFSPEEAWKKGYTFYSSLKFPK</sequence>
<comment type="caution">
    <text evidence="5">The sequence shown here is derived from an EMBL/GenBank/DDBJ whole genome shotgun (WGS) entry which is preliminary data.</text>
</comment>
<evidence type="ECO:0000256" key="2">
    <source>
        <dbReference type="ARBA" id="ARBA00023002"/>
    </source>
</evidence>
<dbReference type="Gene3D" id="3.40.50.720">
    <property type="entry name" value="NAD(P)-binding Rossmann-like Domain"/>
    <property type="match status" value="1"/>
</dbReference>
<name>A0ABD3V7P7_SINWO</name>
<gene>
    <name evidence="5" type="ORF">ACJMK2_011923</name>
</gene>
<proteinExistence type="inferred from homology"/>
<dbReference type="SUPFAM" id="SSF51735">
    <property type="entry name" value="NAD(P)-binding Rossmann-fold domains"/>
    <property type="match status" value="1"/>
</dbReference>
<dbReference type="FunFam" id="3.40.50.720:FF:000495">
    <property type="entry name" value="3 hydroxysteroid dehydrogenase, putative"/>
    <property type="match status" value="1"/>
</dbReference>
<accession>A0ABD3V7P7</accession>
<dbReference type="PANTHER" id="PTHR43245:SF51">
    <property type="entry name" value="SHORT CHAIN DEHYDROGENASE_REDUCTASE FAMILY 42E, MEMBER 2"/>
    <property type="match status" value="1"/>
</dbReference>
<dbReference type="Pfam" id="PF01073">
    <property type="entry name" value="3Beta_HSD"/>
    <property type="match status" value="1"/>
</dbReference>
<keyword evidence="2 3" id="KW-0560">Oxidoreductase</keyword>
<feature type="domain" description="3-beta hydroxysteroid dehydrogenase/isomerase" evidence="4">
    <location>
        <begin position="7"/>
        <end position="271"/>
    </location>
</feature>
<dbReference type="EMBL" id="JBJQND010000013">
    <property type="protein sequence ID" value="KAL3857231.1"/>
    <property type="molecule type" value="Genomic_DNA"/>
</dbReference>
<evidence type="ECO:0000313" key="5">
    <source>
        <dbReference type="EMBL" id="KAL3857231.1"/>
    </source>
</evidence>
<reference evidence="5 6" key="1">
    <citation type="submission" date="2024-11" db="EMBL/GenBank/DDBJ databases">
        <title>Chromosome-level genome assembly of the freshwater bivalve Anodonta woodiana.</title>
        <authorList>
            <person name="Chen X."/>
        </authorList>
    </citation>
    <scope>NUCLEOTIDE SEQUENCE [LARGE SCALE GENOMIC DNA]</scope>
    <source>
        <strain evidence="5">MN2024</strain>
        <tissue evidence="5">Gills</tissue>
    </source>
</reference>
<evidence type="ECO:0000256" key="3">
    <source>
        <dbReference type="RuleBase" id="RU004475"/>
    </source>
</evidence>
<dbReference type="AlphaFoldDB" id="A0ABD3V7P7"/>
<organism evidence="5 6">
    <name type="scientific">Sinanodonta woodiana</name>
    <name type="common">Chinese pond mussel</name>
    <name type="synonym">Anodonta woodiana</name>
    <dbReference type="NCBI Taxonomy" id="1069815"/>
    <lineage>
        <taxon>Eukaryota</taxon>
        <taxon>Metazoa</taxon>
        <taxon>Spiralia</taxon>
        <taxon>Lophotrochozoa</taxon>
        <taxon>Mollusca</taxon>
        <taxon>Bivalvia</taxon>
        <taxon>Autobranchia</taxon>
        <taxon>Heteroconchia</taxon>
        <taxon>Palaeoheterodonta</taxon>
        <taxon>Unionida</taxon>
        <taxon>Unionoidea</taxon>
        <taxon>Unionidae</taxon>
        <taxon>Unioninae</taxon>
        <taxon>Sinanodonta</taxon>
    </lineage>
</organism>
<protein>
    <recommendedName>
        <fullName evidence="4">3-beta hydroxysteroid dehydrogenase/isomerase domain-containing protein</fullName>
    </recommendedName>
</protein>
<dbReference type="GO" id="GO:0016491">
    <property type="term" value="F:oxidoreductase activity"/>
    <property type="evidence" value="ECO:0007669"/>
    <property type="project" value="UniProtKB-KW"/>
</dbReference>